<sequence>MRHFLLLSLAISTLAVFAAAGKKLEDLSPAAREFLKKRENFMASLAAELQQLLNRYPAGKEYAEYIKQVEAVNDKNKSLPIRSRLPPPRRPESTIEVDRAYRKLGGEQKTKIDNFNGSNPTAFNELFDNGFIQK</sequence>
<protein>
    <submittedName>
        <fullName evidence="1">Uncharacterized protein</fullName>
    </submittedName>
</protein>
<accession>A0A2A6BVP7</accession>
<name>A0A2A6BVP7_PRIPA</name>
<keyword evidence="2" id="KW-1185">Reference proteome</keyword>
<accession>A0A8R1YBG1</accession>
<evidence type="ECO:0000313" key="2">
    <source>
        <dbReference type="Proteomes" id="UP000005239"/>
    </source>
</evidence>
<dbReference type="AlphaFoldDB" id="A0A2A6BVP7"/>
<dbReference type="EnsemblMetazoa" id="PPA06186.1">
    <property type="protein sequence ID" value="PPA06186.1"/>
    <property type="gene ID" value="WBGene00095740"/>
</dbReference>
<reference evidence="2" key="1">
    <citation type="journal article" date="2008" name="Nat. Genet.">
        <title>The Pristionchus pacificus genome provides a unique perspective on nematode lifestyle and parasitism.</title>
        <authorList>
            <person name="Dieterich C."/>
            <person name="Clifton S.W."/>
            <person name="Schuster L.N."/>
            <person name="Chinwalla A."/>
            <person name="Delehaunty K."/>
            <person name="Dinkelacker I."/>
            <person name="Fulton L."/>
            <person name="Fulton R."/>
            <person name="Godfrey J."/>
            <person name="Minx P."/>
            <person name="Mitreva M."/>
            <person name="Roeseler W."/>
            <person name="Tian H."/>
            <person name="Witte H."/>
            <person name="Yang S.P."/>
            <person name="Wilson R.K."/>
            <person name="Sommer R.J."/>
        </authorList>
    </citation>
    <scope>NUCLEOTIDE SEQUENCE [LARGE SCALE GENOMIC DNA]</scope>
    <source>
        <strain evidence="2">PS312</strain>
    </source>
</reference>
<dbReference type="Proteomes" id="UP000005239">
    <property type="component" value="Unassembled WGS sequence"/>
</dbReference>
<organism evidence="1 2">
    <name type="scientific">Pristionchus pacificus</name>
    <name type="common">Parasitic nematode worm</name>
    <dbReference type="NCBI Taxonomy" id="54126"/>
    <lineage>
        <taxon>Eukaryota</taxon>
        <taxon>Metazoa</taxon>
        <taxon>Ecdysozoa</taxon>
        <taxon>Nematoda</taxon>
        <taxon>Chromadorea</taxon>
        <taxon>Rhabditida</taxon>
        <taxon>Rhabditina</taxon>
        <taxon>Diplogasteromorpha</taxon>
        <taxon>Diplogasteroidea</taxon>
        <taxon>Neodiplogasteridae</taxon>
        <taxon>Pristionchus</taxon>
    </lineage>
</organism>
<evidence type="ECO:0000313" key="1">
    <source>
        <dbReference type="EnsemblMetazoa" id="PPA06186.1"/>
    </source>
</evidence>
<reference evidence="1" key="2">
    <citation type="submission" date="2022-06" db="UniProtKB">
        <authorList>
            <consortium name="EnsemblMetazoa"/>
        </authorList>
    </citation>
    <scope>IDENTIFICATION</scope>
    <source>
        <strain evidence="1">PS312</strain>
    </source>
</reference>
<gene>
    <name evidence="1" type="primary">WBGene00095740</name>
</gene>
<proteinExistence type="predicted"/>